<name>A0A916RDY4_9BACT</name>
<dbReference type="Pfam" id="PF00456">
    <property type="entry name" value="Transketolase_N"/>
    <property type="match status" value="1"/>
</dbReference>
<sequence length="288" mass="31554">MQETTFKERLNQRPDTALLQREANRIRLSAMTMTHHSGVGHTGGDLSSADILATLYLGGVLNVDTARPAWPQRDRFMMSKGHCAGAFYSTLAARGFFPRAWLGRFMDPLSPLNGHPDRNKLPGIEANTGPLGHGLPIATGAALAARMRGETWRVFVLTGDGELQEGSNWEAAMTAHHYELDNLTVIVDRNRIQQGDFTEKTIRMDPLAAKWLAFGFSVLEIDGHNHEALLDAFSRLPFEKGKPSCIIANTIKGKGVSFAENQPAWHHGVPTVAQLEAAAAELNVELPL</sequence>
<evidence type="ECO:0000256" key="1">
    <source>
        <dbReference type="ARBA" id="ARBA00001964"/>
    </source>
</evidence>
<proteinExistence type="inferred from homology"/>
<evidence type="ECO:0000256" key="3">
    <source>
        <dbReference type="ARBA" id="ARBA00023052"/>
    </source>
</evidence>
<dbReference type="AlphaFoldDB" id="A0A916RDY4"/>
<dbReference type="InterPro" id="IPR005474">
    <property type="entry name" value="Transketolase_N"/>
</dbReference>
<dbReference type="PANTHER" id="PTHR47514:SF1">
    <property type="entry name" value="TRANSKETOLASE N-TERMINAL SECTION-RELATED"/>
    <property type="match status" value="1"/>
</dbReference>
<evidence type="ECO:0000313" key="6">
    <source>
        <dbReference type="Proteomes" id="UP000648801"/>
    </source>
</evidence>
<dbReference type="InterPro" id="IPR029061">
    <property type="entry name" value="THDP-binding"/>
</dbReference>
<dbReference type="Gene3D" id="3.40.50.970">
    <property type="match status" value="1"/>
</dbReference>
<dbReference type="RefSeq" id="WP_188757408.1">
    <property type="nucleotide sequence ID" value="NZ_BMJB01000001.1"/>
</dbReference>
<feature type="domain" description="Transketolase N-terminal" evidence="4">
    <location>
        <begin position="21"/>
        <end position="270"/>
    </location>
</feature>
<keyword evidence="6" id="KW-1185">Reference proteome</keyword>
<evidence type="ECO:0000256" key="2">
    <source>
        <dbReference type="ARBA" id="ARBA00007131"/>
    </source>
</evidence>
<comment type="caution">
    <text evidence="5">The sequence shown here is derived from an EMBL/GenBank/DDBJ whole genome shotgun (WGS) entry which is preliminary data.</text>
</comment>
<dbReference type="CDD" id="cd02012">
    <property type="entry name" value="TPP_TK"/>
    <property type="match status" value="1"/>
</dbReference>
<dbReference type="EMBL" id="BMJB01000001">
    <property type="protein sequence ID" value="GGA53495.1"/>
    <property type="molecule type" value="Genomic_DNA"/>
</dbReference>
<dbReference type="SUPFAM" id="SSF52518">
    <property type="entry name" value="Thiamin diphosphate-binding fold (THDP-binding)"/>
    <property type="match status" value="1"/>
</dbReference>
<accession>A0A916RDY4</accession>
<gene>
    <name evidence="5" type="ORF">GCM10011507_00740</name>
</gene>
<dbReference type="Proteomes" id="UP000648801">
    <property type="component" value="Unassembled WGS sequence"/>
</dbReference>
<reference evidence="5" key="1">
    <citation type="journal article" date="2014" name="Int. J. Syst. Evol. Microbiol.">
        <title>Complete genome sequence of Corynebacterium casei LMG S-19264T (=DSM 44701T), isolated from a smear-ripened cheese.</title>
        <authorList>
            <consortium name="US DOE Joint Genome Institute (JGI-PGF)"/>
            <person name="Walter F."/>
            <person name="Albersmeier A."/>
            <person name="Kalinowski J."/>
            <person name="Ruckert C."/>
        </authorList>
    </citation>
    <scope>NUCLEOTIDE SEQUENCE</scope>
    <source>
        <strain evidence="5">CGMCC 1.15447</strain>
    </source>
</reference>
<organism evidence="5 6">
    <name type="scientific">Edaphobacter acidisoli</name>
    <dbReference type="NCBI Taxonomy" id="2040573"/>
    <lineage>
        <taxon>Bacteria</taxon>
        <taxon>Pseudomonadati</taxon>
        <taxon>Acidobacteriota</taxon>
        <taxon>Terriglobia</taxon>
        <taxon>Terriglobales</taxon>
        <taxon>Acidobacteriaceae</taxon>
        <taxon>Edaphobacter</taxon>
    </lineage>
</organism>
<dbReference type="PANTHER" id="PTHR47514">
    <property type="entry name" value="TRANSKETOLASE N-TERMINAL SECTION-RELATED"/>
    <property type="match status" value="1"/>
</dbReference>
<evidence type="ECO:0000259" key="4">
    <source>
        <dbReference type="Pfam" id="PF00456"/>
    </source>
</evidence>
<reference evidence="5" key="2">
    <citation type="submission" date="2020-09" db="EMBL/GenBank/DDBJ databases">
        <authorList>
            <person name="Sun Q."/>
            <person name="Zhou Y."/>
        </authorList>
    </citation>
    <scope>NUCLEOTIDE SEQUENCE</scope>
    <source>
        <strain evidence="5">CGMCC 1.15447</strain>
    </source>
</reference>
<keyword evidence="3" id="KW-0786">Thiamine pyrophosphate</keyword>
<comment type="cofactor">
    <cofactor evidence="1">
        <name>thiamine diphosphate</name>
        <dbReference type="ChEBI" id="CHEBI:58937"/>
    </cofactor>
</comment>
<evidence type="ECO:0000313" key="5">
    <source>
        <dbReference type="EMBL" id="GGA53495.1"/>
    </source>
</evidence>
<comment type="similarity">
    <text evidence="2">Belongs to the transketolase family.</text>
</comment>
<protein>
    <submittedName>
        <fullName evidence="5">Transketolase, N-terminal subunit</fullName>
    </submittedName>
</protein>